<dbReference type="EMBL" id="CP042295">
    <property type="protein sequence ID" value="QDY87017.1"/>
    <property type="molecule type" value="Genomic_DNA"/>
</dbReference>
<keyword evidence="1" id="KW-0472">Membrane</keyword>
<dbReference type="KEGG" id="mans:FRW55_02490"/>
<keyword evidence="1" id="KW-1133">Transmembrane helix</keyword>
<gene>
    <name evidence="2" type="ORF">FRW55_02490</name>
</gene>
<feature type="transmembrane region" description="Helical" evidence="1">
    <location>
        <begin position="12"/>
        <end position="35"/>
    </location>
</feature>
<dbReference type="AlphaFoldDB" id="A0A5B8K7Y0"/>
<keyword evidence="3" id="KW-1185">Reference proteome</keyword>
<organism evidence="2 3">
    <name type="scientific">Mycoplasma anserisalpingitidis</name>
    <dbReference type="NCBI Taxonomy" id="519450"/>
    <lineage>
        <taxon>Bacteria</taxon>
        <taxon>Bacillati</taxon>
        <taxon>Mycoplasmatota</taxon>
        <taxon>Mollicutes</taxon>
        <taxon>Mycoplasmataceae</taxon>
        <taxon>Mycoplasma</taxon>
    </lineage>
</organism>
<name>A0A5B8K7Y0_9MOLU</name>
<dbReference type="Proteomes" id="UP000318927">
    <property type="component" value="Chromosome"/>
</dbReference>
<feature type="transmembrane region" description="Helical" evidence="1">
    <location>
        <begin position="110"/>
        <end position="135"/>
    </location>
</feature>
<reference evidence="2 3" key="1">
    <citation type="journal article" date="2019" name="Microbiol. Resour. Announc.">
        <title>Complete Genome Sequences of Three Mycoplasma anserisalpingitis (Mycoplasma sp. 1220) Strains.</title>
        <authorList>
            <person name="Grozner D."/>
            <person name="Forro B."/>
            <person name="Kovacs A.B."/>
            <person name="Marton S."/>
            <person name="Banyai K."/>
            <person name="Kreizinger Z."/>
            <person name="Sulyok K.M."/>
            <person name="Gyuranecz M."/>
        </authorList>
    </citation>
    <scope>NUCLEOTIDE SEQUENCE [LARGE SCALE GENOMIC DNA]</scope>
    <source>
        <strain evidence="2 3">ATCC:BAA-2147</strain>
    </source>
</reference>
<proteinExistence type="predicted"/>
<dbReference type="RefSeq" id="WP_146368594.1">
    <property type="nucleotide sequence ID" value="NZ_CP042295.1"/>
</dbReference>
<evidence type="ECO:0000313" key="3">
    <source>
        <dbReference type="Proteomes" id="UP000318927"/>
    </source>
</evidence>
<evidence type="ECO:0000256" key="1">
    <source>
        <dbReference type="SAM" id="Phobius"/>
    </source>
</evidence>
<feature type="transmembrane region" description="Helical" evidence="1">
    <location>
        <begin position="47"/>
        <end position="71"/>
    </location>
</feature>
<sequence length="209" mass="24845">MITNDKQVKWAILTKIVFYPIIVIFAIILIIFTLLKLNFNNEYNANQFWANLFLVLILASAIAWFSFRTFINIRLVISSKRNKIILGNEEFSNLYLTDNFKKFVQNQKFLIAKVVLFILFFALWLSPTTVFLIILSFEMPIYLILFILSFVFWLLTIKKINKLITLIVAKENINISSKIEKIKKYYIYSNFKFNNIKKWKLSNIQKNID</sequence>
<protein>
    <submittedName>
        <fullName evidence="2">Uncharacterized protein</fullName>
    </submittedName>
</protein>
<dbReference type="OrthoDB" id="9930398at2"/>
<evidence type="ECO:0000313" key="2">
    <source>
        <dbReference type="EMBL" id="QDY87017.1"/>
    </source>
</evidence>
<keyword evidence="1" id="KW-0812">Transmembrane</keyword>
<feature type="transmembrane region" description="Helical" evidence="1">
    <location>
        <begin position="141"/>
        <end position="157"/>
    </location>
</feature>
<accession>A0A5B8K7Y0</accession>